<reference evidence="13" key="1">
    <citation type="journal article" date="2019" name="Int. J. Syst. Evol. Microbiol.">
        <title>The Global Catalogue of Microorganisms (GCM) 10K type strain sequencing project: providing services to taxonomists for standard genome sequencing and annotation.</title>
        <authorList>
            <consortium name="The Broad Institute Genomics Platform"/>
            <consortium name="The Broad Institute Genome Sequencing Center for Infectious Disease"/>
            <person name="Wu L."/>
            <person name="Ma J."/>
        </authorList>
    </citation>
    <scope>NUCLEOTIDE SEQUENCE [LARGE SCALE GENOMIC DNA]</scope>
    <source>
        <strain evidence="13">CGMCC 1.8985</strain>
    </source>
</reference>
<dbReference type="Proteomes" id="UP000599009">
    <property type="component" value="Unassembled WGS sequence"/>
</dbReference>
<dbReference type="EMBL" id="BMME01000001">
    <property type="protein sequence ID" value="GGJ99073.1"/>
    <property type="molecule type" value="Genomic_DNA"/>
</dbReference>
<keyword evidence="13" id="KW-1185">Reference proteome</keyword>
<evidence type="ECO:0000256" key="7">
    <source>
        <dbReference type="RuleBase" id="RU364038"/>
    </source>
</evidence>
<evidence type="ECO:0000259" key="10">
    <source>
        <dbReference type="Pfam" id="PF10411"/>
    </source>
</evidence>
<dbReference type="InterPro" id="IPR051470">
    <property type="entry name" value="Thiol:disulfide_interchange"/>
</dbReference>
<keyword evidence="3 7" id="KW-0732">Signal</keyword>
<evidence type="ECO:0000256" key="9">
    <source>
        <dbReference type="SAM" id="SignalP"/>
    </source>
</evidence>
<feature type="domain" description="Thioredoxin-like fold" evidence="11">
    <location>
        <begin position="136"/>
        <end position="254"/>
    </location>
</feature>
<dbReference type="InterPro" id="IPR036249">
    <property type="entry name" value="Thioredoxin-like_sf"/>
</dbReference>
<name>A0ABQ2E7A9_9GAMM</name>
<evidence type="ECO:0000256" key="8">
    <source>
        <dbReference type="SAM" id="MobiDB-lite"/>
    </source>
</evidence>
<proteinExistence type="inferred from homology"/>
<feature type="compositionally biased region" description="Low complexity" evidence="8">
    <location>
        <begin position="259"/>
        <end position="271"/>
    </location>
</feature>
<dbReference type="InterPro" id="IPR012336">
    <property type="entry name" value="Thioredoxin-like_fold"/>
</dbReference>
<accession>A0ABQ2E7A9</accession>
<dbReference type="InterPro" id="IPR018950">
    <property type="entry name" value="DiS-bond_isomerase_DsbC/G_N"/>
</dbReference>
<comment type="subcellular location">
    <subcellularLocation>
        <location evidence="1 7">Periplasm</location>
    </subcellularLocation>
</comment>
<dbReference type="PANTHER" id="PTHR35272:SF3">
    <property type="entry name" value="THIOL:DISULFIDE INTERCHANGE PROTEIN DSBC"/>
    <property type="match status" value="1"/>
</dbReference>
<gene>
    <name evidence="12" type="primary">dsbC</name>
    <name evidence="12" type="ORF">GCM10011394_05250</name>
</gene>
<evidence type="ECO:0000256" key="2">
    <source>
        <dbReference type="ARBA" id="ARBA00009813"/>
    </source>
</evidence>
<evidence type="ECO:0000259" key="11">
    <source>
        <dbReference type="Pfam" id="PF13098"/>
    </source>
</evidence>
<comment type="function">
    <text evidence="7">Required for disulfide bond formation in some periplasmic proteins. Acts by transferring its disulfide bond to other proteins and is reduced in the process.</text>
</comment>
<dbReference type="Pfam" id="PF13098">
    <property type="entry name" value="Thioredoxin_2"/>
    <property type="match status" value="1"/>
</dbReference>
<feature type="region of interest" description="Disordered" evidence="8">
    <location>
        <begin position="256"/>
        <end position="287"/>
    </location>
</feature>
<evidence type="ECO:0000256" key="5">
    <source>
        <dbReference type="ARBA" id="ARBA00023157"/>
    </source>
</evidence>
<protein>
    <recommendedName>
        <fullName evidence="7">Thiol:disulfide interchange protein</fullName>
    </recommendedName>
</protein>
<keyword evidence="6 7" id="KW-0676">Redox-active center</keyword>
<evidence type="ECO:0000256" key="4">
    <source>
        <dbReference type="ARBA" id="ARBA00022764"/>
    </source>
</evidence>
<dbReference type="InterPro" id="IPR009094">
    <property type="entry name" value="DiS-bond_isomerase_DsbC/G_N_sf"/>
</dbReference>
<evidence type="ECO:0000256" key="6">
    <source>
        <dbReference type="ARBA" id="ARBA00023284"/>
    </source>
</evidence>
<feature type="chain" id="PRO_5045629470" description="Thiol:disulfide interchange protein" evidence="9">
    <location>
        <begin position="16"/>
        <end position="287"/>
    </location>
</feature>
<evidence type="ECO:0000256" key="1">
    <source>
        <dbReference type="ARBA" id="ARBA00004418"/>
    </source>
</evidence>
<dbReference type="Gene3D" id="3.40.30.10">
    <property type="entry name" value="Glutaredoxin"/>
    <property type="match status" value="1"/>
</dbReference>
<dbReference type="SUPFAM" id="SSF52833">
    <property type="entry name" value="Thioredoxin-like"/>
    <property type="match status" value="1"/>
</dbReference>
<feature type="domain" description="Disulphide bond isomerase DsbC/G N-terminal" evidence="10">
    <location>
        <begin position="40"/>
        <end position="106"/>
    </location>
</feature>
<evidence type="ECO:0000256" key="3">
    <source>
        <dbReference type="ARBA" id="ARBA00022729"/>
    </source>
</evidence>
<comment type="similarity">
    <text evidence="2 7">Belongs to the thioredoxin family. DsbC subfamily.</text>
</comment>
<keyword evidence="4 7" id="KW-0574">Periplasm</keyword>
<evidence type="ECO:0000313" key="12">
    <source>
        <dbReference type="EMBL" id="GGJ99073.1"/>
    </source>
</evidence>
<dbReference type="CDD" id="cd03020">
    <property type="entry name" value="DsbA_DsbC_DsbG"/>
    <property type="match status" value="1"/>
</dbReference>
<sequence>MLPLMLCAVSLTACAKAPDAAAPGAQQAARAPGQGMASAAAGSAEERAIQALHSINPRIEVDHVGAAPLPGFREAVVGGQMVYISDDGRYLLQGALFDVHGKTDLSQTGMAEVRRRLLATIPASERIVFAPEKPVYTVSVFTDVECGYCRKLHEDIAEYNRLGIAIEYLAFPRMGPASEDFSKMVSVWCASDRRAALTAAKQGRKLPATNCTSPVARHYDIGRRVGLTGTPMIVTADGTQMPGYMPPADLRAELDRLAAETAGPAATASPSRVPEPDAAVGGAPGGR</sequence>
<dbReference type="SUPFAM" id="SSF54423">
    <property type="entry name" value="DsbC/DsbG N-terminal domain-like"/>
    <property type="match status" value="1"/>
</dbReference>
<evidence type="ECO:0000313" key="13">
    <source>
        <dbReference type="Proteomes" id="UP000599009"/>
    </source>
</evidence>
<dbReference type="Gene3D" id="3.10.450.70">
    <property type="entry name" value="Disulphide bond isomerase, DsbC/G, N-terminal"/>
    <property type="match status" value="1"/>
</dbReference>
<feature type="signal peptide" evidence="9">
    <location>
        <begin position="1"/>
        <end position="15"/>
    </location>
</feature>
<comment type="caution">
    <text evidence="12">The sequence shown here is derived from an EMBL/GenBank/DDBJ whole genome shotgun (WGS) entry which is preliminary data.</text>
</comment>
<dbReference type="Pfam" id="PF10411">
    <property type="entry name" value="DsbC_N"/>
    <property type="match status" value="1"/>
</dbReference>
<dbReference type="InterPro" id="IPR033954">
    <property type="entry name" value="DiS-bond_Isoase_DsbC/G"/>
</dbReference>
<organism evidence="12 13">
    <name type="scientific">Luteimonas terricola</name>
    <dbReference type="NCBI Taxonomy" id="645597"/>
    <lineage>
        <taxon>Bacteria</taxon>
        <taxon>Pseudomonadati</taxon>
        <taxon>Pseudomonadota</taxon>
        <taxon>Gammaproteobacteria</taxon>
        <taxon>Lysobacterales</taxon>
        <taxon>Lysobacteraceae</taxon>
        <taxon>Luteimonas</taxon>
    </lineage>
</organism>
<keyword evidence="5" id="KW-1015">Disulfide bond</keyword>
<dbReference type="PANTHER" id="PTHR35272">
    <property type="entry name" value="THIOL:DISULFIDE INTERCHANGE PROTEIN DSBC-RELATED"/>
    <property type="match status" value="1"/>
</dbReference>